<accession>A0A921U468</accession>
<organism evidence="1 2">
    <name type="scientific">Sorghum bicolor</name>
    <name type="common">Sorghum</name>
    <name type="synonym">Sorghum vulgare</name>
    <dbReference type="NCBI Taxonomy" id="4558"/>
    <lineage>
        <taxon>Eukaryota</taxon>
        <taxon>Viridiplantae</taxon>
        <taxon>Streptophyta</taxon>
        <taxon>Embryophyta</taxon>
        <taxon>Tracheophyta</taxon>
        <taxon>Spermatophyta</taxon>
        <taxon>Magnoliopsida</taxon>
        <taxon>Liliopsida</taxon>
        <taxon>Poales</taxon>
        <taxon>Poaceae</taxon>
        <taxon>PACMAD clade</taxon>
        <taxon>Panicoideae</taxon>
        <taxon>Andropogonodae</taxon>
        <taxon>Andropogoneae</taxon>
        <taxon>Sorghinae</taxon>
        <taxon>Sorghum</taxon>
    </lineage>
</organism>
<evidence type="ECO:0000313" key="1">
    <source>
        <dbReference type="EMBL" id="KAG0517434.1"/>
    </source>
</evidence>
<protein>
    <submittedName>
        <fullName evidence="1">Uncharacterized protein</fullName>
    </submittedName>
</protein>
<reference evidence="1" key="2">
    <citation type="submission" date="2020-10" db="EMBL/GenBank/DDBJ databases">
        <authorList>
            <person name="Cooper E.A."/>
            <person name="Brenton Z.W."/>
            <person name="Flinn B.S."/>
            <person name="Jenkins J."/>
            <person name="Shu S."/>
            <person name="Flowers D."/>
            <person name="Luo F."/>
            <person name="Wang Y."/>
            <person name="Xia P."/>
            <person name="Barry K."/>
            <person name="Daum C."/>
            <person name="Lipzen A."/>
            <person name="Yoshinaga Y."/>
            <person name="Schmutz J."/>
            <person name="Saski C."/>
            <person name="Vermerris W."/>
            <person name="Kresovich S."/>
        </authorList>
    </citation>
    <scope>NUCLEOTIDE SEQUENCE</scope>
</reference>
<reference evidence="1" key="1">
    <citation type="journal article" date="2019" name="BMC Genomics">
        <title>A new reference genome for Sorghum bicolor reveals high levels of sequence similarity between sweet and grain genotypes: implications for the genetics of sugar metabolism.</title>
        <authorList>
            <person name="Cooper E.A."/>
            <person name="Brenton Z.W."/>
            <person name="Flinn B.S."/>
            <person name="Jenkins J."/>
            <person name="Shu S."/>
            <person name="Flowers D."/>
            <person name="Luo F."/>
            <person name="Wang Y."/>
            <person name="Xia P."/>
            <person name="Barry K."/>
            <person name="Daum C."/>
            <person name="Lipzen A."/>
            <person name="Yoshinaga Y."/>
            <person name="Schmutz J."/>
            <person name="Saski C."/>
            <person name="Vermerris W."/>
            <person name="Kresovich S."/>
        </authorList>
    </citation>
    <scope>NUCLEOTIDE SEQUENCE</scope>
</reference>
<name>A0A921U468_SORBI</name>
<sequence>MHVLFPKTAVAKCPLNRYDRTGREEVNADYQYHFSLFIIRDACPHFTFTRCATSRHYCHC</sequence>
<gene>
    <name evidence="1" type="ORF">BDA96_09G089200</name>
</gene>
<dbReference type="Proteomes" id="UP000807115">
    <property type="component" value="Chromosome 9"/>
</dbReference>
<comment type="caution">
    <text evidence="1">The sequence shown here is derived from an EMBL/GenBank/DDBJ whole genome shotgun (WGS) entry which is preliminary data.</text>
</comment>
<dbReference type="EMBL" id="CM027688">
    <property type="protein sequence ID" value="KAG0517434.1"/>
    <property type="molecule type" value="Genomic_DNA"/>
</dbReference>
<proteinExistence type="predicted"/>
<evidence type="ECO:0000313" key="2">
    <source>
        <dbReference type="Proteomes" id="UP000807115"/>
    </source>
</evidence>
<dbReference type="AlphaFoldDB" id="A0A921U468"/>